<dbReference type="KEGG" id="msz:MSSIH_2357"/>
<sequence length="1083" mass="123705">MVDQEEIHRKCNSDDPKERIEAADQLSNRFRYLSEKKQIWQDLHRLTSDQNSDVRWEAAGAIGTVFGYIPDKGQAWKDLYRLTSDQNRYVRQRATGAIGTVFGYLMDKEQAWKDLIKLTSDQDSDVRQRATGAIGTVFEYVPDKEQAWKDLHRLTSDQDSDVRQRATGAIGTVFEYVPDKEQAWKDLHRLTSDQDSDVRQRTAEAIGTVFGYVPDKEQAWQDLHRLTSDHDSDVRQRTAEAIGTVFGYISDKEQAWKDSIKLISDQDRYVQWSAAGAIGTVFEYIPDKEQAWKDLHRLTSDQDRYVRQRTAEAIVTVFGYVPDKEQAWQDLHRLTSDQDRYVRQSVAEAIVTVFGYISDKEQAWQDLHRLTSDQDKYVRQSVAEAIVTVFGYLTDKEQAWKDLHRLTSDQDRYVRQRATGAIGTIFGYVPDKEQAWKDLIKLTSDQDSDVRQRATGAIGTVFGYVPDKEQAWKDLIKLTSDQDSDVRQRATGAVGTVFGYVPDKEQAWKDLIKLTSDQDKYVRVNAYHSLGRISIYKASQSGNEELYLEELKKAIEFFEKAAKEPIWDNPSEFCFPFYRSFYAIISAKKREARDEVTEYLSEAKSAIGGSKNKKLLFEAVENLSNALKEVQNLENMDLEEKKNELEYYRKYCEQASELMKNTEETAPSATKVMRMGSQILDRKLKSLLEEIQEKAKTACRESQGTDTEEIACAVKRKVQGWKAGSEEEIAFDAEDLLIFMKSNVPRFPENDHIFEKIKEIKKQKDLNLLLRSIPDLLKELPKIMIDPERVKPTIGIITALPKEYAAVSTLLENKNDKYKIPGSGAGRRYCLGEIPTEDGNKHNLVLVTVGMGNNIAATRASILLENFPNVKSLIMVGIAGGIPNPDKVNDHVRLGDIVVSNEQGVIQYDYIENKIEKVEHRNPPRPPSSSLIEAVRYLEAEEILGNRPWEKYIDEAISQLKIECSSGYEDKLYCSKNQNEVIEHPKDKKRTNGKPKVFIGPIASANILQKNPMARDELRERFKVKAIEMEASGIADATWTHDVGYLVVRGICDYCDSHKNDEWQQYAAVVAAAYTRALIESMP</sequence>
<evidence type="ECO:0000259" key="1">
    <source>
        <dbReference type="Pfam" id="PF01048"/>
    </source>
</evidence>
<evidence type="ECO:0000313" key="2">
    <source>
        <dbReference type="EMBL" id="AKB33047.1"/>
    </source>
</evidence>
<dbReference type="HOGENOM" id="CLU_310946_0_0_2"/>
<dbReference type="InterPro" id="IPR035994">
    <property type="entry name" value="Nucleoside_phosphorylase_sf"/>
</dbReference>
<dbReference type="GO" id="GO:0003824">
    <property type="term" value="F:catalytic activity"/>
    <property type="evidence" value="ECO:0007669"/>
    <property type="project" value="InterPro"/>
</dbReference>
<dbReference type="Proteomes" id="UP000033092">
    <property type="component" value="Chromosome"/>
</dbReference>
<organism evidence="2 3">
    <name type="scientific">Methanosarcina siciliae HI350</name>
    <dbReference type="NCBI Taxonomy" id="1434119"/>
    <lineage>
        <taxon>Archaea</taxon>
        <taxon>Methanobacteriati</taxon>
        <taxon>Methanobacteriota</taxon>
        <taxon>Stenosarchaea group</taxon>
        <taxon>Methanomicrobia</taxon>
        <taxon>Methanosarcinales</taxon>
        <taxon>Methanosarcinaceae</taxon>
        <taxon>Methanosarcina</taxon>
    </lineage>
</organism>
<dbReference type="SUPFAM" id="SSF48371">
    <property type="entry name" value="ARM repeat"/>
    <property type="match status" value="1"/>
</dbReference>
<dbReference type="CDD" id="cd09008">
    <property type="entry name" value="MTAN"/>
    <property type="match status" value="1"/>
</dbReference>
<name>A0A0E3PGF0_9EURY</name>
<dbReference type="Gene3D" id="1.25.10.10">
    <property type="entry name" value="Leucine-rich Repeat Variant"/>
    <property type="match status" value="3"/>
</dbReference>
<dbReference type="GO" id="GO:0009116">
    <property type="term" value="P:nucleoside metabolic process"/>
    <property type="evidence" value="ECO:0007669"/>
    <property type="project" value="InterPro"/>
</dbReference>
<dbReference type="GeneID" id="41606479"/>
<accession>A0A0E3PGF0</accession>
<dbReference type="InterPro" id="IPR016024">
    <property type="entry name" value="ARM-type_fold"/>
</dbReference>
<dbReference type="Pfam" id="PF01048">
    <property type="entry name" value="PNP_UDP_1"/>
    <property type="match status" value="1"/>
</dbReference>
<dbReference type="InterPro" id="IPR000845">
    <property type="entry name" value="Nucleoside_phosphorylase_d"/>
</dbReference>
<protein>
    <submittedName>
        <fullName evidence="2">Phosphorylase</fullName>
    </submittedName>
</protein>
<gene>
    <name evidence="2" type="ORF">MSSIH_2357</name>
</gene>
<dbReference type="PANTHER" id="PTHR47705:SF1">
    <property type="entry name" value="PNP_UDP_1 DOMAIN-CONTAINING PROTEIN"/>
    <property type="match status" value="1"/>
</dbReference>
<dbReference type="Pfam" id="PF13646">
    <property type="entry name" value="HEAT_2"/>
    <property type="match status" value="3"/>
</dbReference>
<dbReference type="RefSeq" id="WP_148705570.1">
    <property type="nucleotide sequence ID" value="NZ_CP009507.1"/>
</dbReference>
<evidence type="ECO:0000313" key="3">
    <source>
        <dbReference type="Proteomes" id="UP000033092"/>
    </source>
</evidence>
<dbReference type="PANTHER" id="PTHR47705">
    <property type="entry name" value="AGAP000321-PA"/>
    <property type="match status" value="1"/>
</dbReference>
<dbReference type="SUPFAM" id="SSF53167">
    <property type="entry name" value="Purine and uridine phosphorylases"/>
    <property type="match status" value="1"/>
</dbReference>
<dbReference type="Gene3D" id="3.40.50.1580">
    <property type="entry name" value="Nucleoside phosphorylase domain"/>
    <property type="match status" value="1"/>
</dbReference>
<reference evidence="2 3" key="1">
    <citation type="submission" date="2014-07" db="EMBL/GenBank/DDBJ databases">
        <title>Methanogenic archaea and the global carbon cycle.</title>
        <authorList>
            <person name="Henriksen J.R."/>
            <person name="Luke J."/>
            <person name="Reinhart S."/>
            <person name="Benedict M.N."/>
            <person name="Youngblut N.D."/>
            <person name="Metcalf M.E."/>
            <person name="Whitaker R.J."/>
            <person name="Metcalf W.W."/>
        </authorList>
    </citation>
    <scope>NUCLEOTIDE SEQUENCE [LARGE SCALE GENOMIC DNA]</scope>
    <source>
        <strain evidence="2 3">HI350</strain>
    </source>
</reference>
<dbReference type="PATRIC" id="fig|1434119.4.peg.3100"/>
<dbReference type="InterPro" id="IPR011989">
    <property type="entry name" value="ARM-like"/>
</dbReference>
<dbReference type="EMBL" id="CP009507">
    <property type="protein sequence ID" value="AKB33047.1"/>
    <property type="molecule type" value="Genomic_DNA"/>
</dbReference>
<dbReference type="AlphaFoldDB" id="A0A0E3PGF0"/>
<proteinExistence type="predicted"/>
<feature type="domain" description="Nucleoside phosphorylase" evidence="1">
    <location>
        <begin position="793"/>
        <end position="1073"/>
    </location>
</feature>